<feature type="compositionally biased region" description="Polar residues" evidence="1">
    <location>
        <begin position="169"/>
        <end position="178"/>
    </location>
</feature>
<name>A0A9P4J081_9PEZI</name>
<organism evidence="3 4">
    <name type="scientific">Myriangium duriaei CBS 260.36</name>
    <dbReference type="NCBI Taxonomy" id="1168546"/>
    <lineage>
        <taxon>Eukaryota</taxon>
        <taxon>Fungi</taxon>
        <taxon>Dikarya</taxon>
        <taxon>Ascomycota</taxon>
        <taxon>Pezizomycotina</taxon>
        <taxon>Dothideomycetes</taxon>
        <taxon>Dothideomycetidae</taxon>
        <taxon>Myriangiales</taxon>
        <taxon>Myriangiaceae</taxon>
        <taxon>Myriangium</taxon>
    </lineage>
</organism>
<protein>
    <recommendedName>
        <fullName evidence="5">Apple domain-containing protein</fullName>
    </recommendedName>
</protein>
<evidence type="ECO:0008006" key="5">
    <source>
        <dbReference type="Google" id="ProtNLM"/>
    </source>
</evidence>
<evidence type="ECO:0000256" key="1">
    <source>
        <dbReference type="SAM" id="MobiDB-lite"/>
    </source>
</evidence>
<evidence type="ECO:0000256" key="2">
    <source>
        <dbReference type="SAM" id="SignalP"/>
    </source>
</evidence>
<gene>
    <name evidence="3" type="ORF">K461DRAFT_295015</name>
</gene>
<feature type="compositionally biased region" description="Polar residues" evidence="1">
    <location>
        <begin position="209"/>
        <end position="225"/>
    </location>
</feature>
<feature type="compositionally biased region" description="Low complexity" evidence="1">
    <location>
        <begin position="185"/>
        <end position="201"/>
    </location>
</feature>
<feature type="signal peptide" evidence="2">
    <location>
        <begin position="1"/>
        <end position="21"/>
    </location>
</feature>
<keyword evidence="4" id="KW-1185">Reference proteome</keyword>
<reference evidence="3" key="1">
    <citation type="journal article" date="2020" name="Stud. Mycol.">
        <title>101 Dothideomycetes genomes: a test case for predicting lifestyles and emergence of pathogens.</title>
        <authorList>
            <person name="Haridas S."/>
            <person name="Albert R."/>
            <person name="Binder M."/>
            <person name="Bloem J."/>
            <person name="Labutti K."/>
            <person name="Salamov A."/>
            <person name="Andreopoulos B."/>
            <person name="Baker S."/>
            <person name="Barry K."/>
            <person name="Bills G."/>
            <person name="Bluhm B."/>
            <person name="Cannon C."/>
            <person name="Castanera R."/>
            <person name="Culley D."/>
            <person name="Daum C."/>
            <person name="Ezra D."/>
            <person name="Gonzalez J."/>
            <person name="Henrissat B."/>
            <person name="Kuo A."/>
            <person name="Liang C."/>
            <person name="Lipzen A."/>
            <person name="Lutzoni F."/>
            <person name="Magnuson J."/>
            <person name="Mondo S."/>
            <person name="Nolan M."/>
            <person name="Ohm R."/>
            <person name="Pangilinan J."/>
            <person name="Park H.-J."/>
            <person name="Ramirez L."/>
            <person name="Alfaro M."/>
            <person name="Sun H."/>
            <person name="Tritt A."/>
            <person name="Yoshinaga Y."/>
            <person name="Zwiers L.-H."/>
            <person name="Turgeon B."/>
            <person name="Goodwin S."/>
            <person name="Spatafora J."/>
            <person name="Crous P."/>
            <person name="Grigoriev I."/>
        </authorList>
    </citation>
    <scope>NUCLEOTIDE SEQUENCE</scope>
    <source>
        <strain evidence="3">CBS 260.36</strain>
    </source>
</reference>
<accession>A0A9P4J081</accession>
<evidence type="ECO:0000313" key="3">
    <source>
        <dbReference type="EMBL" id="KAF2150910.1"/>
    </source>
</evidence>
<proteinExistence type="predicted"/>
<dbReference type="AlphaFoldDB" id="A0A9P4J081"/>
<evidence type="ECO:0000313" key="4">
    <source>
        <dbReference type="Proteomes" id="UP000799439"/>
    </source>
</evidence>
<sequence>MAKTLSFSLFLFLSLTIPTSATSQGARHSKACALATADVSRLRKDIAHVVEFCDYFTAGSGHRLHSPFNDLEPAAISQACACIPWASSIRTATALPTGQKGACNPADEVFKAFEAEVRSPMAWCDYWLLHGSQHRVQSPFNELNARQLSSICHCAVATKTIFSKHAHTSATEVLSTTPHPRHKTSSTTAQSKKKASSTATQHRSLLSHVRSTSTLGNPTATKRSSTIITTPVHAPTAAAPGSNPSKQSVLQAGTATTAEPFVASATTRTLTQVVPTKLIDVKNIRNLDLANNTVIYFHDPSDPEHFLAVTPKLDGPATNLDYSSYVQGVECTPSGINITFYNATQRDYALSAWANASSNHFYLLTTCNSSTGFSTSHVTKGAKNARSPNVGKFAVLQAKPINAAGLGAAISGKFLESPTVPIPGDISPQSNLMDDCEIDIVEGAFNLNSSTGPDYDMTDVTPWGLGSSIYGYSGPIEGTYPEYIASLANAIASDLIHPLPAPNSVEVNCVQCSLDMDLRVTGKLQMFSNAPPQVDLALNGSINAVINLGTSVLWPMGIDFSQPLFEIPLTTYQLDGRLIIHPALTVRIAAAAWNIPDKSLGQIYLGNEFGVMLSNFGISSGSGDDNSTNTVVNLGQPYIRTNWSAVGDLQWYNASLSDQQPVWSISLAITFKVSTPSGKSSTAGLAQTISMEPVPERNNTAGACSEGTLQGSVANTLSRIYDSGEVSTVISNLTQLPDTCFGNASGPAFSSTQGTTTTKFMNTTGFTTASTTSFSNRDSRTNEPVISTEVIMAITSTTMTDSTGPTAAPSTMTVHTATSATHTTWTTHATTPTTLQASSPSQTLPCETGEYLLASDGTIYNQYSTTADYSVTGGTNKVLTSMQDCIDYCDELGPSCVAVVWVLSGQNETWCYPKGSLAANPPMPSNLVAYSAVKSTGLQVCPNSGTNMAIIVSRI</sequence>
<dbReference type="EMBL" id="ML996088">
    <property type="protein sequence ID" value="KAF2150910.1"/>
    <property type="molecule type" value="Genomic_DNA"/>
</dbReference>
<comment type="caution">
    <text evidence="3">The sequence shown here is derived from an EMBL/GenBank/DDBJ whole genome shotgun (WGS) entry which is preliminary data.</text>
</comment>
<dbReference type="Proteomes" id="UP000799439">
    <property type="component" value="Unassembled WGS sequence"/>
</dbReference>
<feature type="region of interest" description="Disordered" evidence="1">
    <location>
        <begin position="169"/>
        <end position="226"/>
    </location>
</feature>
<keyword evidence="2" id="KW-0732">Signal</keyword>
<feature type="chain" id="PRO_5040227736" description="Apple domain-containing protein" evidence="2">
    <location>
        <begin position="22"/>
        <end position="955"/>
    </location>
</feature>